<evidence type="ECO:0000259" key="5">
    <source>
        <dbReference type="PROSITE" id="PS50850"/>
    </source>
</evidence>
<organism evidence="6 7">
    <name type="scientific">Halomonas cupida</name>
    <dbReference type="NCBI Taxonomy" id="44933"/>
    <lineage>
        <taxon>Bacteria</taxon>
        <taxon>Pseudomonadati</taxon>
        <taxon>Pseudomonadota</taxon>
        <taxon>Gammaproteobacteria</taxon>
        <taxon>Oceanospirillales</taxon>
        <taxon>Halomonadaceae</taxon>
        <taxon>Halomonas</taxon>
    </lineage>
</organism>
<evidence type="ECO:0000256" key="1">
    <source>
        <dbReference type="ARBA" id="ARBA00022692"/>
    </source>
</evidence>
<dbReference type="Pfam" id="PF07690">
    <property type="entry name" value="MFS_1"/>
    <property type="match status" value="1"/>
</dbReference>
<dbReference type="InterPro" id="IPR020846">
    <property type="entry name" value="MFS_dom"/>
</dbReference>
<proteinExistence type="predicted"/>
<name>A0A1M7AUS6_9GAMM</name>
<dbReference type="Proteomes" id="UP000184123">
    <property type="component" value="Unassembled WGS sequence"/>
</dbReference>
<dbReference type="PANTHER" id="PTHR23523:SF2">
    <property type="entry name" value="2-NITROIMIDAZOLE TRANSPORTER"/>
    <property type="match status" value="1"/>
</dbReference>
<protein>
    <submittedName>
        <fullName evidence="6">MFS transporter, CP family, cyanate transporter</fullName>
    </submittedName>
</protein>
<dbReference type="AlphaFoldDB" id="A0A1M7AUS6"/>
<gene>
    <name evidence="6" type="ORF">SAMN05660971_00643</name>
</gene>
<sequence length="414" mass="43523">MTIMTFSKQAFSKLPWRFLLLMILVGLNLRPALSSLAPLLHRIQQDTSLTPLAIGALTTLPVLCLGVFAPMAPRLSRQYGPERALSIALVIIATGLLVRWWPAPAALFIGTLLVGAGIGVAGSLLPALVKRELPHGADIMTGVYTMALCLGGALGAALSIPLAEWLGDWSHSLAAWSLLAFAALIAWEVAMPRTPPLKHQPGQTGTGATVGLLRKPLAWQVTLLMGSQSSLAYIVFGWLPTLLVNRGYGEAEAGWLMGLSVLIQLISALGAPWLARLGRDQRPALLLVLGCSVAGLWLLLMGDTSLKWLGVTLLGLGQGGSFSLALTLIVLRTSDSRLAGRLSGLAQGGGYALASLGPLGVGIMLEMQVGIAAVTWLLMAIAAVAAVCAWFAGRSRQLAFAEDGSLTTLKAPRR</sequence>
<evidence type="ECO:0000313" key="6">
    <source>
        <dbReference type="EMBL" id="SHL46179.1"/>
    </source>
</evidence>
<accession>A0A1M7AUS6</accession>
<dbReference type="PROSITE" id="PS50850">
    <property type="entry name" value="MFS"/>
    <property type="match status" value="1"/>
</dbReference>
<keyword evidence="2 4" id="KW-1133">Transmembrane helix</keyword>
<feature type="domain" description="Major facilitator superfamily (MFS) profile" evidence="5">
    <location>
        <begin position="18"/>
        <end position="397"/>
    </location>
</feature>
<dbReference type="SUPFAM" id="SSF103473">
    <property type="entry name" value="MFS general substrate transporter"/>
    <property type="match status" value="1"/>
</dbReference>
<feature type="transmembrane region" description="Helical" evidence="4">
    <location>
        <begin position="107"/>
        <end position="129"/>
    </location>
</feature>
<evidence type="ECO:0000313" key="7">
    <source>
        <dbReference type="Proteomes" id="UP000184123"/>
    </source>
</evidence>
<feature type="transmembrane region" description="Helical" evidence="4">
    <location>
        <begin position="169"/>
        <end position="190"/>
    </location>
</feature>
<dbReference type="InterPro" id="IPR052524">
    <property type="entry name" value="MFS_Cyanate_Porter"/>
</dbReference>
<feature type="transmembrane region" description="Helical" evidence="4">
    <location>
        <begin position="308"/>
        <end position="331"/>
    </location>
</feature>
<feature type="transmembrane region" description="Helical" evidence="4">
    <location>
        <begin position="371"/>
        <end position="392"/>
    </location>
</feature>
<dbReference type="Gene3D" id="1.20.1250.20">
    <property type="entry name" value="MFS general substrate transporter like domains"/>
    <property type="match status" value="2"/>
</dbReference>
<evidence type="ECO:0000256" key="2">
    <source>
        <dbReference type="ARBA" id="ARBA00022989"/>
    </source>
</evidence>
<dbReference type="GO" id="GO:0022857">
    <property type="term" value="F:transmembrane transporter activity"/>
    <property type="evidence" value="ECO:0007669"/>
    <property type="project" value="InterPro"/>
</dbReference>
<evidence type="ECO:0000256" key="4">
    <source>
        <dbReference type="SAM" id="Phobius"/>
    </source>
</evidence>
<keyword evidence="1 4" id="KW-0812">Transmembrane</keyword>
<feature type="transmembrane region" description="Helical" evidence="4">
    <location>
        <begin position="84"/>
        <end position="101"/>
    </location>
</feature>
<dbReference type="InterPro" id="IPR011701">
    <property type="entry name" value="MFS"/>
</dbReference>
<dbReference type="EMBL" id="FRCA01000001">
    <property type="protein sequence ID" value="SHL46179.1"/>
    <property type="molecule type" value="Genomic_DNA"/>
</dbReference>
<feature type="transmembrane region" description="Helical" evidence="4">
    <location>
        <begin position="221"/>
        <end position="243"/>
    </location>
</feature>
<dbReference type="CDD" id="cd17339">
    <property type="entry name" value="MFS_NIMT_CynX_like"/>
    <property type="match status" value="1"/>
</dbReference>
<feature type="transmembrane region" description="Helical" evidence="4">
    <location>
        <begin position="50"/>
        <end position="72"/>
    </location>
</feature>
<feature type="transmembrane region" description="Helical" evidence="4">
    <location>
        <begin position="343"/>
        <end position="365"/>
    </location>
</feature>
<feature type="transmembrane region" description="Helical" evidence="4">
    <location>
        <begin position="141"/>
        <end position="163"/>
    </location>
</feature>
<keyword evidence="3 4" id="KW-0472">Membrane</keyword>
<dbReference type="PANTHER" id="PTHR23523">
    <property type="match status" value="1"/>
</dbReference>
<dbReference type="InterPro" id="IPR036259">
    <property type="entry name" value="MFS_trans_sf"/>
</dbReference>
<reference evidence="6 7" key="1">
    <citation type="submission" date="2016-11" db="EMBL/GenBank/DDBJ databases">
        <authorList>
            <person name="Jaros S."/>
            <person name="Januszkiewicz K."/>
            <person name="Wedrychowicz H."/>
        </authorList>
    </citation>
    <scope>NUCLEOTIDE SEQUENCE [LARGE SCALE GENOMIC DNA]</scope>
    <source>
        <strain evidence="6 7">DSM 4740</strain>
    </source>
</reference>
<feature type="transmembrane region" description="Helical" evidence="4">
    <location>
        <begin position="255"/>
        <end position="275"/>
    </location>
</feature>
<feature type="transmembrane region" description="Helical" evidence="4">
    <location>
        <begin position="284"/>
        <end position="302"/>
    </location>
</feature>
<dbReference type="STRING" id="44933.SAMN05660971_00643"/>
<evidence type="ECO:0000256" key="3">
    <source>
        <dbReference type="ARBA" id="ARBA00023136"/>
    </source>
</evidence>